<name>A0ABV4KZL6_9GAMM</name>
<comment type="similarity">
    <text evidence="1">Belongs to the UPF0319 family.</text>
</comment>
<feature type="chain" id="PRO_5047498432" evidence="3">
    <location>
        <begin position="19"/>
        <end position="208"/>
    </location>
</feature>
<organism evidence="4 5">
    <name type="scientific">Enterovibrio norvegicus</name>
    <dbReference type="NCBI Taxonomy" id="188144"/>
    <lineage>
        <taxon>Bacteria</taxon>
        <taxon>Pseudomonadati</taxon>
        <taxon>Pseudomonadota</taxon>
        <taxon>Gammaproteobacteria</taxon>
        <taxon>Vibrionales</taxon>
        <taxon>Vibrionaceae</taxon>
        <taxon>Enterovibrio</taxon>
    </lineage>
</organism>
<evidence type="ECO:0000256" key="3">
    <source>
        <dbReference type="SAM" id="SignalP"/>
    </source>
</evidence>
<dbReference type="Pfam" id="PF09829">
    <property type="entry name" value="DUF2057"/>
    <property type="match status" value="1"/>
</dbReference>
<dbReference type="EMBL" id="JBGONM010000002">
    <property type="protein sequence ID" value="MEZ8079811.1"/>
    <property type="molecule type" value="Genomic_DNA"/>
</dbReference>
<evidence type="ECO:0000313" key="4">
    <source>
        <dbReference type="EMBL" id="MEZ8079811.1"/>
    </source>
</evidence>
<feature type="signal peptide" evidence="3">
    <location>
        <begin position="1"/>
        <end position="18"/>
    </location>
</feature>
<dbReference type="PANTHER" id="PTHR38108:SF1">
    <property type="entry name" value="UPF0319 PROTEIN YCCT"/>
    <property type="match status" value="1"/>
</dbReference>
<sequence length="208" mass="23636">MRKIFCLVVGMLVISAHAAEIKTSAGVEFLAANGKEIELPESHKSLELGAGRYQLVVRYENSLKNGQKEVLFTSSPYIVEVDIGESDLMLSIPKLRTEKHAESFFRDPEWILTNQDDASSLRVQSKKLVGNGFLPYSNIEKAIVEYNKKNSLVFDNGKILSLKDAIFSESNNYDSQVDTVSQLKIWYNKATNEEKKSFRQWMISQDFQ</sequence>
<gene>
    <name evidence="4" type="ORF">ACED35_01730</name>
</gene>
<accession>A0ABV4KZL6</accession>
<keyword evidence="2 3" id="KW-0732">Signal</keyword>
<keyword evidence="5" id="KW-1185">Reference proteome</keyword>
<comment type="caution">
    <text evidence="4">The sequence shown here is derived from an EMBL/GenBank/DDBJ whole genome shotgun (WGS) entry which is preliminary data.</text>
</comment>
<protein>
    <submittedName>
        <fullName evidence="4">DUF2057 family protein</fullName>
    </submittedName>
</protein>
<proteinExistence type="inferred from homology"/>
<evidence type="ECO:0000256" key="1">
    <source>
        <dbReference type="ARBA" id="ARBA00008490"/>
    </source>
</evidence>
<dbReference type="Proteomes" id="UP001569154">
    <property type="component" value="Unassembled WGS sequence"/>
</dbReference>
<dbReference type="InterPro" id="IPR018635">
    <property type="entry name" value="UPF0319"/>
</dbReference>
<evidence type="ECO:0000256" key="2">
    <source>
        <dbReference type="ARBA" id="ARBA00022729"/>
    </source>
</evidence>
<dbReference type="PANTHER" id="PTHR38108">
    <property type="entry name" value="UPF0319 PROTEIN YCCT"/>
    <property type="match status" value="1"/>
</dbReference>
<dbReference type="RefSeq" id="WP_017014132.1">
    <property type="nucleotide sequence ID" value="NZ_AJYG02000047.1"/>
</dbReference>
<evidence type="ECO:0000313" key="5">
    <source>
        <dbReference type="Proteomes" id="UP001569154"/>
    </source>
</evidence>
<reference evidence="4 5" key="1">
    <citation type="submission" date="2024-06" db="EMBL/GenBank/DDBJ databases">
        <authorList>
            <person name="Steensen K."/>
            <person name="Seneca J."/>
            <person name="Bartlau N."/>
            <person name="Yu A.X."/>
            <person name="Polz M.F."/>
        </authorList>
    </citation>
    <scope>NUCLEOTIDE SEQUENCE [LARGE SCALE GENOMIC DNA]</scope>
    <source>
        <strain evidence="4 5">1F260</strain>
    </source>
</reference>